<evidence type="ECO:0000256" key="1">
    <source>
        <dbReference type="SAM" id="SignalP"/>
    </source>
</evidence>
<organism evidence="2">
    <name type="scientific">Lichtheimia ramosa</name>
    <dbReference type="NCBI Taxonomy" id="688394"/>
    <lineage>
        <taxon>Eukaryota</taxon>
        <taxon>Fungi</taxon>
        <taxon>Fungi incertae sedis</taxon>
        <taxon>Mucoromycota</taxon>
        <taxon>Mucoromycotina</taxon>
        <taxon>Mucoromycetes</taxon>
        <taxon>Mucorales</taxon>
        <taxon>Lichtheimiaceae</taxon>
        <taxon>Lichtheimia</taxon>
    </lineage>
</organism>
<dbReference type="Gene3D" id="1.20.1280.140">
    <property type="match status" value="1"/>
</dbReference>
<keyword evidence="1" id="KW-0732">Signal</keyword>
<dbReference type="Pfam" id="PF12296">
    <property type="entry name" value="HsbA"/>
    <property type="match status" value="1"/>
</dbReference>
<feature type="signal peptide" evidence="1">
    <location>
        <begin position="1"/>
        <end position="20"/>
    </location>
</feature>
<dbReference type="AlphaFoldDB" id="A0A077WSR4"/>
<gene>
    <name evidence="2" type="ORF">LRAMOSA02790</name>
</gene>
<dbReference type="EMBL" id="LK023335">
    <property type="protein sequence ID" value="CDS10113.1"/>
    <property type="molecule type" value="Genomic_DNA"/>
</dbReference>
<dbReference type="OrthoDB" id="2271749at2759"/>
<proteinExistence type="predicted"/>
<dbReference type="InterPro" id="IPR021054">
    <property type="entry name" value="Cell_wall_mannoprotein_1"/>
</dbReference>
<evidence type="ECO:0000313" key="2">
    <source>
        <dbReference type="EMBL" id="CDS10113.1"/>
    </source>
</evidence>
<feature type="chain" id="PRO_5001726406" evidence="1">
    <location>
        <begin position="21"/>
        <end position="179"/>
    </location>
</feature>
<protein>
    <submittedName>
        <fullName evidence="2">Uncharacterized protein</fullName>
    </submittedName>
</protein>
<dbReference type="PANTHER" id="PTHR38123:SF1">
    <property type="entry name" value="HYDROPHOBIC SURFACE BINDING PROTEIN"/>
    <property type="match status" value="1"/>
</dbReference>
<dbReference type="GO" id="GO:0005576">
    <property type="term" value="C:extracellular region"/>
    <property type="evidence" value="ECO:0007669"/>
    <property type="project" value="TreeGrafter"/>
</dbReference>
<reference evidence="2" key="1">
    <citation type="journal article" date="2014" name="Genome Announc.">
        <title>De novo whole-genome sequence and genome annotation of Lichtheimia ramosa.</title>
        <authorList>
            <person name="Linde J."/>
            <person name="Schwartze V."/>
            <person name="Binder U."/>
            <person name="Lass-Florl C."/>
            <person name="Voigt K."/>
            <person name="Horn F."/>
        </authorList>
    </citation>
    <scope>NUCLEOTIDE SEQUENCE</scope>
    <source>
        <strain evidence="2">JMRC FSU:6197</strain>
    </source>
</reference>
<dbReference type="PANTHER" id="PTHR38123">
    <property type="entry name" value="CELL WALL SERINE-THREONINE-RICH GALACTOMANNOPROTEIN MP1 (AFU_ORTHOLOGUE AFUA_4G03240)"/>
    <property type="match status" value="1"/>
</dbReference>
<name>A0A077WSR4_9FUNG</name>
<sequence>MKFTTLTAIAVALTTANALAMNRRAPTTCEEDLNAMDSQLDVVTKVSQAWTPADGYLGALQAQLEANKLHGAIESATESCAYSRPVSSEKADKFMRQVHDMIPRIESILDHFAAKKSDYDTVLLTTPLVKSNLQTTHAKTNALRNVVLNSTPESHRDQLEAYFNRINAAYDRVYGVYGR</sequence>
<accession>A0A077WSR4</accession>